<proteinExistence type="predicted"/>
<reference evidence="1 2" key="1">
    <citation type="submission" date="2017-05" db="EMBL/GenBank/DDBJ databases">
        <title>Lactobacillus johnsonii from commercial turkeys.</title>
        <authorList>
            <person name="Johnson T.J."/>
            <person name="Youmans B."/>
        </authorList>
    </citation>
    <scope>NUCLEOTIDE SEQUENCE [LARGE SCALE GENOMIC DNA]</scope>
    <source>
        <strain evidence="1 2">UMNLJ54</strain>
    </source>
</reference>
<evidence type="ECO:0008006" key="3">
    <source>
        <dbReference type="Google" id="ProtNLM"/>
    </source>
</evidence>
<name>A0AAX0PVQ0_LACJH</name>
<accession>A0AAX0PVQ0</accession>
<dbReference type="Proteomes" id="UP000216448">
    <property type="component" value="Unassembled WGS sequence"/>
</dbReference>
<organism evidence="1 2">
    <name type="scientific">Lactobacillus johnsonii</name>
    <dbReference type="NCBI Taxonomy" id="33959"/>
    <lineage>
        <taxon>Bacteria</taxon>
        <taxon>Bacillati</taxon>
        <taxon>Bacillota</taxon>
        <taxon>Bacilli</taxon>
        <taxon>Lactobacillales</taxon>
        <taxon>Lactobacillaceae</taxon>
        <taxon>Lactobacillus</taxon>
    </lineage>
</organism>
<dbReference type="EMBL" id="NIBB01000031">
    <property type="protein sequence ID" value="PAB52593.1"/>
    <property type="molecule type" value="Genomic_DNA"/>
</dbReference>
<dbReference type="Gene3D" id="1.10.10.2910">
    <property type="match status" value="1"/>
</dbReference>
<protein>
    <recommendedName>
        <fullName evidence="3">ImmA/IrrE family metallo-endopeptidase</fullName>
    </recommendedName>
</protein>
<evidence type="ECO:0000313" key="1">
    <source>
        <dbReference type="EMBL" id="PAB52593.1"/>
    </source>
</evidence>
<dbReference type="AlphaFoldDB" id="A0AAX0PVQ0"/>
<gene>
    <name evidence="1" type="ORF">A3P64_05820</name>
</gene>
<comment type="caution">
    <text evidence="1">The sequence shown here is derived from an EMBL/GenBank/DDBJ whole genome shotgun (WGS) entry which is preliminary data.</text>
</comment>
<evidence type="ECO:0000313" key="2">
    <source>
        <dbReference type="Proteomes" id="UP000216448"/>
    </source>
</evidence>
<dbReference type="RefSeq" id="WP_095154529.1">
    <property type="nucleotide sequence ID" value="NZ_NIBB01000031.1"/>
</dbReference>
<sequence length="143" mass="16739">MNYINQRNYNDLINWLMNYCLDNGIGAVLTNELPNDIGGKSYLIPANLVIVNNKWKNKMEVPFIFAHEIGHIFTGVPCSYHASITNNIKEETEANKFAIKLLRKYCTCNDIYFDNYYNFAQIFCIPKKYFYLVPDSQEDWILS</sequence>